<proteinExistence type="predicted"/>
<dbReference type="Proteomes" id="UP001305702">
    <property type="component" value="Chromosome"/>
</dbReference>
<organism evidence="1 2">
    <name type="scientific">Paenibacillus aurantius</name>
    <dbReference type="NCBI Taxonomy" id="2918900"/>
    <lineage>
        <taxon>Bacteria</taxon>
        <taxon>Bacillati</taxon>
        <taxon>Bacillota</taxon>
        <taxon>Bacilli</taxon>
        <taxon>Bacillales</taxon>
        <taxon>Paenibacillaceae</taxon>
        <taxon>Paenibacillus</taxon>
    </lineage>
</organism>
<dbReference type="AlphaFoldDB" id="A0AA96RGR3"/>
<reference evidence="1 2" key="1">
    <citation type="submission" date="2022-02" db="EMBL/GenBank/DDBJ databases">
        <title>Paenibacillus sp. MBLB1776 Whole Genome Shotgun Sequencing.</title>
        <authorList>
            <person name="Hwang C.Y."/>
            <person name="Cho E.-S."/>
            <person name="Seo M.-J."/>
        </authorList>
    </citation>
    <scope>NUCLEOTIDE SEQUENCE [LARGE SCALE GENOMIC DNA]</scope>
    <source>
        <strain evidence="1 2">MBLB1776</strain>
    </source>
</reference>
<dbReference type="RefSeq" id="WP_315606376.1">
    <property type="nucleotide sequence ID" value="NZ_CP130318.1"/>
</dbReference>
<dbReference type="KEGG" id="paun:MJA45_06090"/>
<gene>
    <name evidence="1" type="ORF">MJA45_06090</name>
</gene>
<evidence type="ECO:0000313" key="1">
    <source>
        <dbReference type="EMBL" id="WNQ12598.1"/>
    </source>
</evidence>
<accession>A0AA96RGR3</accession>
<protein>
    <submittedName>
        <fullName evidence="1">Uncharacterized protein</fullName>
    </submittedName>
</protein>
<name>A0AA96RGR3_9BACL</name>
<keyword evidence="2" id="KW-1185">Reference proteome</keyword>
<sequence length="93" mass="10973">MNKVFVEYRIDGEAREDYLQFMQSMGEGARFELYEGTDQPNLFVELWSGLDKEGYLRLKEERLNEETGPWAKLNGMVSGGKDKVHIWHFQKVR</sequence>
<evidence type="ECO:0000313" key="2">
    <source>
        <dbReference type="Proteomes" id="UP001305702"/>
    </source>
</evidence>
<dbReference type="EMBL" id="CP130318">
    <property type="protein sequence ID" value="WNQ12598.1"/>
    <property type="molecule type" value="Genomic_DNA"/>
</dbReference>